<proteinExistence type="inferred from homology"/>
<evidence type="ECO:0000259" key="7">
    <source>
        <dbReference type="SMART" id="SM00226"/>
    </source>
</evidence>
<dbReference type="PANTHER" id="PTHR11717:SF7">
    <property type="entry name" value="LOW MOLECULAR WEIGHT PHOSPHOTYROSINE PROTEIN PHOSPHATASE"/>
    <property type="match status" value="1"/>
</dbReference>
<organism evidence="8 9">
    <name type="scientific">Sneathiella chinensis</name>
    <dbReference type="NCBI Taxonomy" id="349750"/>
    <lineage>
        <taxon>Bacteria</taxon>
        <taxon>Pseudomonadati</taxon>
        <taxon>Pseudomonadota</taxon>
        <taxon>Alphaproteobacteria</taxon>
        <taxon>Sneathiellales</taxon>
        <taxon>Sneathiellaceae</taxon>
        <taxon>Sneathiella</taxon>
    </lineage>
</organism>
<evidence type="ECO:0000256" key="1">
    <source>
        <dbReference type="ARBA" id="ARBA00004496"/>
    </source>
</evidence>
<comment type="similarity">
    <text evidence="2">Belongs to the low molecular weight phosphotyrosine protein phosphatase family.</text>
</comment>
<gene>
    <name evidence="8" type="ORF">GCM10007924_31830</name>
</gene>
<dbReference type="InterPro" id="IPR036196">
    <property type="entry name" value="Ptyr_pPase_sf"/>
</dbReference>
<comment type="caution">
    <text evidence="8">The sequence shown here is derived from an EMBL/GenBank/DDBJ whole genome shotgun (WGS) entry which is preliminary data.</text>
</comment>
<evidence type="ECO:0000256" key="2">
    <source>
        <dbReference type="ARBA" id="ARBA00011063"/>
    </source>
</evidence>
<dbReference type="Gene3D" id="3.40.50.2300">
    <property type="match status" value="1"/>
</dbReference>
<evidence type="ECO:0000256" key="4">
    <source>
        <dbReference type="ARBA" id="ARBA00022490"/>
    </source>
</evidence>
<feature type="domain" description="Phosphotyrosine protein phosphatase I" evidence="7">
    <location>
        <begin position="1"/>
        <end position="85"/>
    </location>
</feature>
<dbReference type="Proteomes" id="UP001161409">
    <property type="component" value="Unassembled WGS sequence"/>
</dbReference>
<dbReference type="EC" id="3.1.3.48" evidence="3"/>
<reference evidence="8" key="1">
    <citation type="journal article" date="2014" name="Int. J. Syst. Evol. Microbiol.">
        <title>Complete genome of a new Firmicutes species belonging to the dominant human colonic microbiota ('Ruminococcus bicirculans') reveals two chromosomes and a selective capacity to utilize plant glucans.</title>
        <authorList>
            <consortium name="NISC Comparative Sequencing Program"/>
            <person name="Wegmann U."/>
            <person name="Louis P."/>
            <person name="Goesmann A."/>
            <person name="Henrissat B."/>
            <person name="Duncan S.H."/>
            <person name="Flint H.J."/>
        </authorList>
    </citation>
    <scope>NUCLEOTIDE SEQUENCE</scope>
    <source>
        <strain evidence="8">NBRC 103408</strain>
    </source>
</reference>
<keyword evidence="5" id="KW-0378">Hydrolase</keyword>
<keyword evidence="4" id="KW-0963">Cytoplasm</keyword>
<protein>
    <recommendedName>
        <fullName evidence="3">protein-tyrosine-phosphatase</fullName>
        <ecNumber evidence="3">3.1.3.48</ecNumber>
    </recommendedName>
</protein>
<reference evidence="8" key="2">
    <citation type="submission" date="2023-01" db="EMBL/GenBank/DDBJ databases">
        <title>Draft genome sequence of Sneathiella chinensis strain NBRC 103408.</title>
        <authorList>
            <person name="Sun Q."/>
            <person name="Mori K."/>
        </authorList>
    </citation>
    <scope>NUCLEOTIDE SEQUENCE</scope>
    <source>
        <strain evidence="8">NBRC 103408</strain>
    </source>
</reference>
<dbReference type="SUPFAM" id="SSF52788">
    <property type="entry name" value="Phosphotyrosine protein phosphatases I"/>
    <property type="match status" value="1"/>
</dbReference>
<dbReference type="InterPro" id="IPR050438">
    <property type="entry name" value="LMW_PTPase"/>
</dbReference>
<dbReference type="Pfam" id="PF01451">
    <property type="entry name" value="LMWPc"/>
    <property type="match status" value="1"/>
</dbReference>
<evidence type="ECO:0000313" key="9">
    <source>
        <dbReference type="Proteomes" id="UP001161409"/>
    </source>
</evidence>
<dbReference type="InterPro" id="IPR017867">
    <property type="entry name" value="Tyr_phospatase_low_mol_wt"/>
</dbReference>
<name>A0ABQ5UBM8_9PROT</name>
<evidence type="ECO:0000256" key="3">
    <source>
        <dbReference type="ARBA" id="ARBA00013064"/>
    </source>
</evidence>
<evidence type="ECO:0000256" key="5">
    <source>
        <dbReference type="ARBA" id="ARBA00022801"/>
    </source>
</evidence>
<dbReference type="EMBL" id="BSNF01000010">
    <property type="protein sequence ID" value="GLQ07961.1"/>
    <property type="molecule type" value="Genomic_DNA"/>
</dbReference>
<keyword evidence="9" id="KW-1185">Reference proteome</keyword>
<accession>A0ABQ5UBM8</accession>
<comment type="subcellular location">
    <subcellularLocation>
        <location evidence="1">Cytoplasm</location>
    </subcellularLocation>
</comment>
<dbReference type="SMART" id="SM00226">
    <property type="entry name" value="LMWPc"/>
    <property type="match status" value="1"/>
</dbReference>
<evidence type="ECO:0000313" key="8">
    <source>
        <dbReference type="EMBL" id="GLQ07961.1"/>
    </source>
</evidence>
<dbReference type="PRINTS" id="PR00719">
    <property type="entry name" value="LMWPTPASE"/>
</dbReference>
<evidence type="ECO:0000256" key="6">
    <source>
        <dbReference type="ARBA" id="ARBA00022912"/>
    </source>
</evidence>
<keyword evidence="6" id="KW-0904">Protein phosphatase</keyword>
<sequence>MADLRARQVTTRDFADFDYILGMDNSNLANLHRLRPESHAGHVSLMLDFSDAADGEIPDPYYGDLSDYEAVFELLLPAARGLLDHIRSTHNL</sequence>
<dbReference type="InterPro" id="IPR002115">
    <property type="entry name" value="Tyr_Pase_low_mol_wt_mml"/>
</dbReference>
<dbReference type="InterPro" id="IPR023485">
    <property type="entry name" value="Ptyr_pPase"/>
</dbReference>
<dbReference type="PANTHER" id="PTHR11717">
    <property type="entry name" value="LOW MOLECULAR WEIGHT PROTEIN TYROSINE PHOSPHATASE"/>
    <property type="match status" value="1"/>
</dbReference>
<dbReference type="PRINTS" id="PR00720">
    <property type="entry name" value="MAMMALPTPASE"/>
</dbReference>